<protein>
    <submittedName>
        <fullName evidence="1">Uncharacterized protein</fullName>
    </submittedName>
</protein>
<evidence type="ECO:0000313" key="1">
    <source>
        <dbReference type="EMBL" id="MBR0655495.1"/>
    </source>
</evidence>
<proteinExistence type="predicted"/>
<organism evidence="1 2">
    <name type="scientific">Plastoroseomonas arctica</name>
    <dbReference type="NCBI Taxonomy" id="1509237"/>
    <lineage>
        <taxon>Bacteria</taxon>
        <taxon>Pseudomonadati</taxon>
        <taxon>Pseudomonadota</taxon>
        <taxon>Alphaproteobacteria</taxon>
        <taxon>Acetobacterales</taxon>
        <taxon>Acetobacteraceae</taxon>
        <taxon>Plastoroseomonas</taxon>
    </lineage>
</organism>
<comment type="caution">
    <text evidence="1">The sequence shown here is derived from an EMBL/GenBank/DDBJ whole genome shotgun (WGS) entry which is preliminary data.</text>
</comment>
<keyword evidence="2" id="KW-1185">Reference proteome</keyword>
<name>A0AAF1JX39_9PROT</name>
<dbReference type="AlphaFoldDB" id="A0AAF1JX39"/>
<dbReference type="Proteomes" id="UP001196068">
    <property type="component" value="Unassembled WGS sequence"/>
</dbReference>
<sequence>MSIAATAGVNYWARYNDAEVDALHERFGNSTDVDGRRAAYLHITGATFSQDHFARYACLKPRA</sequence>
<gene>
    <name evidence="1" type="ORF">GXW79_10410</name>
</gene>
<evidence type="ECO:0000313" key="2">
    <source>
        <dbReference type="Proteomes" id="UP001196068"/>
    </source>
</evidence>
<dbReference type="EMBL" id="JAAEDH010000010">
    <property type="protein sequence ID" value="MBR0655495.1"/>
    <property type="molecule type" value="Genomic_DNA"/>
</dbReference>
<reference evidence="1" key="1">
    <citation type="submission" date="2020-01" db="EMBL/GenBank/DDBJ databases">
        <authorList>
            <person name="Rat A."/>
        </authorList>
    </citation>
    <scope>NUCLEOTIDE SEQUENCE</scope>
    <source>
        <strain evidence="1">LMG 28251</strain>
    </source>
</reference>
<reference evidence="1" key="2">
    <citation type="journal article" date="2021" name="Syst. Appl. Microbiol.">
        <title>Roseomonas hellenica sp. nov., isolated from roots of wild-growing Alkanna tinctoria.</title>
        <authorList>
            <person name="Rat A."/>
            <person name="Naranjo H.D."/>
            <person name="Lebbe L."/>
            <person name="Cnockaert M."/>
            <person name="Krigas N."/>
            <person name="Grigoriadou K."/>
            <person name="Maloupa E."/>
            <person name="Willems A."/>
        </authorList>
    </citation>
    <scope>NUCLEOTIDE SEQUENCE</scope>
    <source>
        <strain evidence="1">LMG 28251</strain>
    </source>
</reference>
<accession>A0AAF1JX39</accession>
<dbReference type="RefSeq" id="WP_211874330.1">
    <property type="nucleotide sequence ID" value="NZ_JAAEDH010000010.1"/>
</dbReference>